<feature type="domain" description="YARHG" evidence="2">
    <location>
        <begin position="21"/>
        <end position="101"/>
    </location>
</feature>
<dbReference type="Pfam" id="PF13308">
    <property type="entry name" value="YARHG"/>
    <property type="match status" value="1"/>
</dbReference>
<evidence type="ECO:0000259" key="2">
    <source>
        <dbReference type="SMART" id="SM01324"/>
    </source>
</evidence>
<keyword evidence="4" id="KW-1185">Reference proteome</keyword>
<dbReference type="InterPro" id="IPR025582">
    <property type="entry name" value="YARHG_dom"/>
</dbReference>
<dbReference type="InterPro" id="IPR038434">
    <property type="entry name" value="YARHG_sf"/>
</dbReference>
<dbReference type="EMBL" id="JAVDVI010000023">
    <property type="protein sequence ID" value="MDR6969537.1"/>
    <property type="molecule type" value="Genomic_DNA"/>
</dbReference>
<name>A0ABU1TUJ4_9FLAO</name>
<accession>A0ABU1TUJ4</accession>
<dbReference type="RefSeq" id="WP_310028703.1">
    <property type="nucleotide sequence ID" value="NZ_JAVDVI010000023.1"/>
</dbReference>
<protein>
    <recommendedName>
        <fullName evidence="2">YARHG domain-containing protein</fullName>
    </recommendedName>
</protein>
<evidence type="ECO:0000313" key="3">
    <source>
        <dbReference type="EMBL" id="MDR6969537.1"/>
    </source>
</evidence>
<dbReference type="SMART" id="SM01324">
    <property type="entry name" value="YARHG"/>
    <property type="match status" value="1"/>
</dbReference>
<dbReference type="Proteomes" id="UP001255185">
    <property type="component" value="Unassembled WGS sequence"/>
</dbReference>
<feature type="chain" id="PRO_5046117570" description="YARHG domain-containing protein" evidence="1">
    <location>
        <begin position="20"/>
        <end position="242"/>
    </location>
</feature>
<proteinExistence type="predicted"/>
<dbReference type="Gene3D" id="1.20.58.1690">
    <property type="match status" value="1"/>
</dbReference>
<keyword evidence="1" id="KW-0732">Signal</keyword>
<reference evidence="3 4" key="1">
    <citation type="submission" date="2023-07" db="EMBL/GenBank/DDBJ databases">
        <title>Sorghum-associated microbial communities from plants grown in Nebraska, USA.</title>
        <authorList>
            <person name="Schachtman D."/>
        </authorList>
    </citation>
    <scope>NUCLEOTIDE SEQUENCE [LARGE SCALE GENOMIC DNA]</scope>
    <source>
        <strain evidence="3 4">3773</strain>
    </source>
</reference>
<comment type="caution">
    <text evidence="3">The sequence shown here is derived from an EMBL/GenBank/DDBJ whole genome shotgun (WGS) entry which is preliminary data.</text>
</comment>
<organism evidence="3 4">
    <name type="scientific">Flavobacterium arsenatis</name>
    <dbReference type="NCBI Taxonomy" id="1484332"/>
    <lineage>
        <taxon>Bacteria</taxon>
        <taxon>Pseudomonadati</taxon>
        <taxon>Bacteroidota</taxon>
        <taxon>Flavobacteriia</taxon>
        <taxon>Flavobacteriales</taxon>
        <taxon>Flavobacteriaceae</taxon>
        <taxon>Flavobacterium</taxon>
    </lineage>
</organism>
<evidence type="ECO:0000313" key="4">
    <source>
        <dbReference type="Proteomes" id="UP001255185"/>
    </source>
</evidence>
<evidence type="ECO:0000256" key="1">
    <source>
        <dbReference type="SAM" id="SignalP"/>
    </source>
</evidence>
<feature type="signal peptide" evidence="1">
    <location>
        <begin position="1"/>
        <end position="19"/>
    </location>
</feature>
<sequence>MTRTIFTILILTVITQAFGQTLKDCSTCSTQIIKENQIKDLSIDEIRFLTNDLFARRGYKFANSEIDGYYSEKSWYKSISDNSKIIYNSIEKQNIKLFQDKTTVLKSDREKLITELKNFKSAILSNSRTILTDKFNFSSNNYENNKDILKYISESLQKINIDDINWTKHKGIYRVTVDNGDFVMVYEISIDKNKVAIRYANQGGSEFGESLYPTDMINEFVYFWNFEWKNNQLKFVELIVAG</sequence>
<gene>
    <name evidence="3" type="ORF">J2X31_003570</name>
</gene>